<proteinExistence type="predicted"/>
<gene>
    <name evidence="1" type="ORF">SDC9_123397</name>
</gene>
<dbReference type="AlphaFoldDB" id="A0A645CHJ8"/>
<name>A0A645CHJ8_9ZZZZ</name>
<reference evidence="1" key="1">
    <citation type="submission" date="2019-08" db="EMBL/GenBank/DDBJ databases">
        <authorList>
            <person name="Kucharzyk K."/>
            <person name="Murdoch R.W."/>
            <person name="Higgins S."/>
            <person name="Loffler F."/>
        </authorList>
    </citation>
    <scope>NUCLEOTIDE SEQUENCE</scope>
</reference>
<accession>A0A645CHJ8</accession>
<comment type="caution">
    <text evidence="1">The sequence shown here is derived from an EMBL/GenBank/DDBJ whole genome shotgun (WGS) entry which is preliminary data.</text>
</comment>
<sequence length="62" mass="6958">MDAMLKGVGRSVFPEVNIQPCHHLPVVLVAWSTELCPLQRERCHSDQVVVGCEMIGDFPEPR</sequence>
<dbReference type="EMBL" id="VSSQ01027254">
    <property type="protein sequence ID" value="MPM76399.1"/>
    <property type="molecule type" value="Genomic_DNA"/>
</dbReference>
<protein>
    <submittedName>
        <fullName evidence="1">Uncharacterized protein</fullName>
    </submittedName>
</protein>
<evidence type="ECO:0000313" key="1">
    <source>
        <dbReference type="EMBL" id="MPM76399.1"/>
    </source>
</evidence>
<organism evidence="1">
    <name type="scientific">bioreactor metagenome</name>
    <dbReference type="NCBI Taxonomy" id="1076179"/>
    <lineage>
        <taxon>unclassified sequences</taxon>
        <taxon>metagenomes</taxon>
        <taxon>ecological metagenomes</taxon>
    </lineage>
</organism>